<protein>
    <submittedName>
        <fullName evidence="1">Uncharacterized protein</fullName>
    </submittedName>
</protein>
<comment type="caution">
    <text evidence="1">The sequence shown here is derived from an EMBL/GenBank/DDBJ whole genome shotgun (WGS) entry which is preliminary data.</text>
</comment>
<name>A0A8S2E328_9BILA</name>
<organism evidence="1 3">
    <name type="scientific">Didymodactylos carnosus</name>
    <dbReference type="NCBI Taxonomy" id="1234261"/>
    <lineage>
        <taxon>Eukaryota</taxon>
        <taxon>Metazoa</taxon>
        <taxon>Spiralia</taxon>
        <taxon>Gnathifera</taxon>
        <taxon>Rotifera</taxon>
        <taxon>Eurotatoria</taxon>
        <taxon>Bdelloidea</taxon>
        <taxon>Philodinida</taxon>
        <taxon>Philodinidae</taxon>
        <taxon>Didymodactylos</taxon>
    </lineage>
</organism>
<reference evidence="1" key="1">
    <citation type="submission" date="2021-02" db="EMBL/GenBank/DDBJ databases">
        <authorList>
            <person name="Nowell W R."/>
        </authorList>
    </citation>
    <scope>NUCLEOTIDE SEQUENCE</scope>
</reference>
<dbReference type="EMBL" id="CAJNOK010008085">
    <property type="protein sequence ID" value="CAF1053595.1"/>
    <property type="molecule type" value="Genomic_DNA"/>
</dbReference>
<evidence type="ECO:0000313" key="2">
    <source>
        <dbReference type="EMBL" id="CAF3820068.1"/>
    </source>
</evidence>
<accession>A0A8S2E328</accession>
<gene>
    <name evidence="1" type="ORF">OVA965_LOCUS17062</name>
    <name evidence="2" type="ORF">TMI583_LOCUS17071</name>
</gene>
<evidence type="ECO:0000313" key="3">
    <source>
        <dbReference type="Proteomes" id="UP000677228"/>
    </source>
</evidence>
<proteinExistence type="predicted"/>
<sequence length="88" mass="10712">DLLDQTFEQERTMEYLNSVANEYFGKLTHDISRGLQIELENFQDRLYDVKMFLSERLTKYNRLHKTLSDFEVRFKILEWVMNDPLGFQ</sequence>
<dbReference type="EMBL" id="CAJOBA010008097">
    <property type="protein sequence ID" value="CAF3820068.1"/>
    <property type="molecule type" value="Genomic_DNA"/>
</dbReference>
<dbReference type="AlphaFoldDB" id="A0A8S2E328"/>
<dbReference type="Proteomes" id="UP000677228">
    <property type="component" value="Unassembled WGS sequence"/>
</dbReference>
<feature type="non-terminal residue" evidence="1">
    <location>
        <position position="1"/>
    </location>
</feature>
<evidence type="ECO:0000313" key="1">
    <source>
        <dbReference type="EMBL" id="CAF1053595.1"/>
    </source>
</evidence>
<dbReference type="Proteomes" id="UP000682733">
    <property type="component" value="Unassembled WGS sequence"/>
</dbReference>